<evidence type="ECO:0000313" key="1">
    <source>
        <dbReference type="EMBL" id="QRD02058.1"/>
    </source>
</evidence>
<organism evidence="1 2">
    <name type="scientific">Phaeosphaeria nodorum (strain SN15 / ATCC MYA-4574 / FGSC 10173)</name>
    <name type="common">Glume blotch fungus</name>
    <name type="synonym">Parastagonospora nodorum</name>
    <dbReference type="NCBI Taxonomy" id="321614"/>
    <lineage>
        <taxon>Eukaryota</taxon>
        <taxon>Fungi</taxon>
        <taxon>Dikarya</taxon>
        <taxon>Ascomycota</taxon>
        <taxon>Pezizomycotina</taxon>
        <taxon>Dothideomycetes</taxon>
        <taxon>Pleosporomycetidae</taxon>
        <taxon>Pleosporales</taxon>
        <taxon>Pleosporineae</taxon>
        <taxon>Phaeosphaeriaceae</taxon>
        <taxon>Parastagonospora</taxon>
    </lineage>
</organism>
<gene>
    <name evidence="1" type="ORF">JI435_303490</name>
</gene>
<dbReference type="AlphaFoldDB" id="A0A7U2I763"/>
<sequence length="158" mass="17466">MSIPYALSSHSPNADITISAPPIARNSLTILSGVCNASPSIPTTKHVTSIMPPPPHKYIIHATDLTPRKHCAKPPTRGMFRFAQSVTTYHHYTQWSVKALHLTHVLATVRGLERRCKARTMVLADGAGMFRFTPPFVSCGRNEPLMCDFLTAREICEV</sequence>
<name>A0A7U2I763_PHANO</name>
<keyword evidence="2" id="KW-1185">Reference proteome</keyword>
<dbReference type="Proteomes" id="UP000663193">
    <property type="component" value="Chromosome 13"/>
</dbReference>
<dbReference type="EMBL" id="CP069035">
    <property type="protein sequence ID" value="QRD02058.1"/>
    <property type="molecule type" value="Genomic_DNA"/>
</dbReference>
<proteinExistence type="predicted"/>
<accession>A0A7U2I763</accession>
<reference evidence="2" key="1">
    <citation type="journal article" date="2021" name="BMC Genomics">
        <title>Chromosome-level genome assembly and manually-curated proteome of model necrotroph Parastagonospora nodorum Sn15 reveals a genome-wide trove of candidate effector homologs, and redundancy of virulence-related functions within an accessory chromosome.</title>
        <authorList>
            <person name="Bertazzoni S."/>
            <person name="Jones D.A.B."/>
            <person name="Phan H.T."/>
            <person name="Tan K.-C."/>
            <person name="Hane J.K."/>
        </authorList>
    </citation>
    <scope>NUCLEOTIDE SEQUENCE [LARGE SCALE GENOMIC DNA]</scope>
    <source>
        <strain evidence="2">SN15 / ATCC MYA-4574 / FGSC 10173)</strain>
    </source>
</reference>
<dbReference type="VEuPathDB" id="FungiDB:JI435_303490"/>
<protein>
    <submittedName>
        <fullName evidence="1">Uncharacterized protein</fullName>
    </submittedName>
</protein>
<evidence type="ECO:0000313" key="2">
    <source>
        <dbReference type="Proteomes" id="UP000663193"/>
    </source>
</evidence>